<name>A0A917VPK8_9ACTN</name>
<evidence type="ECO:0000256" key="4">
    <source>
        <dbReference type="ARBA" id="ARBA00022827"/>
    </source>
</evidence>
<reference evidence="9" key="1">
    <citation type="journal article" date="2014" name="Int. J. Syst. Evol. Microbiol.">
        <title>Complete genome sequence of Corynebacterium casei LMG S-19264T (=DSM 44701T), isolated from a smear-ripened cheese.</title>
        <authorList>
            <consortium name="US DOE Joint Genome Institute (JGI-PGF)"/>
            <person name="Walter F."/>
            <person name="Albersmeier A."/>
            <person name="Kalinowski J."/>
            <person name="Ruckert C."/>
        </authorList>
    </citation>
    <scope>NUCLEOTIDE SEQUENCE</scope>
    <source>
        <strain evidence="9">JCM 3035</strain>
    </source>
</reference>
<evidence type="ECO:0000313" key="10">
    <source>
        <dbReference type="Proteomes" id="UP000637788"/>
    </source>
</evidence>
<dbReference type="PANTHER" id="PTHR47470">
    <property type="entry name" value="CHOLESTEROL OXIDASE"/>
    <property type="match status" value="1"/>
</dbReference>
<feature type="domain" description="PNPLA" evidence="8">
    <location>
        <begin position="18"/>
        <end position="187"/>
    </location>
</feature>
<dbReference type="Pfam" id="PF01734">
    <property type="entry name" value="Patatin"/>
    <property type="match status" value="1"/>
</dbReference>
<reference evidence="9" key="2">
    <citation type="submission" date="2020-09" db="EMBL/GenBank/DDBJ databases">
        <authorList>
            <person name="Sun Q."/>
            <person name="Ohkuma M."/>
        </authorList>
    </citation>
    <scope>NUCLEOTIDE SEQUENCE</scope>
    <source>
        <strain evidence="9">JCM 3035</strain>
    </source>
</reference>
<gene>
    <name evidence="9" type="ORF">GCM10010094_78520</name>
</gene>
<keyword evidence="4" id="KW-0274">FAD</keyword>
<comment type="cofactor">
    <cofactor evidence="1">
        <name>FAD</name>
        <dbReference type="ChEBI" id="CHEBI:57692"/>
    </cofactor>
</comment>
<dbReference type="GO" id="GO:0016042">
    <property type="term" value="P:lipid catabolic process"/>
    <property type="evidence" value="ECO:0007669"/>
    <property type="project" value="UniProtKB-UniRule"/>
</dbReference>
<keyword evidence="5" id="KW-0560">Oxidoreductase</keyword>
<feature type="short sequence motif" description="GXSXG" evidence="7">
    <location>
        <begin position="50"/>
        <end position="54"/>
    </location>
</feature>
<accession>A0A917VPK8</accession>
<comment type="similarity">
    <text evidence="2">Belongs to the GMC oxidoreductase family.</text>
</comment>
<dbReference type="AlphaFoldDB" id="A0A917VPK8"/>
<keyword evidence="6 7" id="KW-0443">Lipid metabolism</keyword>
<dbReference type="InterPro" id="IPR002641">
    <property type="entry name" value="PNPLA_dom"/>
</dbReference>
<dbReference type="RefSeq" id="WP_189326530.1">
    <property type="nucleotide sequence ID" value="NZ_BMPQ01000033.1"/>
</dbReference>
<evidence type="ECO:0000256" key="6">
    <source>
        <dbReference type="ARBA" id="ARBA00023098"/>
    </source>
</evidence>
<comment type="caution">
    <text evidence="7">Lacks conserved residue(s) required for the propagation of feature annotation.</text>
</comment>
<evidence type="ECO:0000259" key="8">
    <source>
        <dbReference type="PROSITE" id="PS51635"/>
    </source>
</evidence>
<dbReference type="Gene3D" id="3.40.1090.10">
    <property type="entry name" value="Cytosolic phospholipase A2 catalytic domain"/>
    <property type="match status" value="1"/>
</dbReference>
<protein>
    <recommendedName>
        <fullName evidence="8">PNPLA domain-containing protein</fullName>
    </recommendedName>
</protein>
<comment type="caution">
    <text evidence="9">The sequence shown here is derived from an EMBL/GenBank/DDBJ whole genome shotgun (WGS) entry which is preliminary data.</text>
</comment>
<dbReference type="GO" id="GO:0016491">
    <property type="term" value="F:oxidoreductase activity"/>
    <property type="evidence" value="ECO:0007669"/>
    <property type="project" value="UniProtKB-KW"/>
</dbReference>
<evidence type="ECO:0000256" key="2">
    <source>
        <dbReference type="ARBA" id="ARBA00010790"/>
    </source>
</evidence>
<dbReference type="GO" id="GO:0016787">
    <property type="term" value="F:hydrolase activity"/>
    <property type="evidence" value="ECO:0007669"/>
    <property type="project" value="UniProtKB-UniRule"/>
</dbReference>
<dbReference type="InterPro" id="IPR052542">
    <property type="entry name" value="Cholesterol_Oxidase"/>
</dbReference>
<keyword evidence="10" id="KW-1185">Reference proteome</keyword>
<dbReference type="PANTHER" id="PTHR47470:SF1">
    <property type="entry name" value="FAD-DEPENDENT OXIDOREDUCTASE 2 FAD BINDING DOMAIN-CONTAINING PROTEIN"/>
    <property type="match status" value="1"/>
</dbReference>
<organism evidence="9 10">
    <name type="scientific">Streptomyces flaveus</name>
    <dbReference type="NCBI Taxonomy" id="66370"/>
    <lineage>
        <taxon>Bacteria</taxon>
        <taxon>Bacillati</taxon>
        <taxon>Actinomycetota</taxon>
        <taxon>Actinomycetes</taxon>
        <taxon>Kitasatosporales</taxon>
        <taxon>Streptomycetaceae</taxon>
        <taxon>Streptomyces</taxon>
        <taxon>Streptomyces aurantiacus group</taxon>
    </lineage>
</organism>
<sequence length="505" mass="55790">MTDKAPETAPPRATKRSLILAGGGIKVAFQAGVLQVWLDEAGLVFDHVDGASGGTFNLAMMCQGMSGTEIADAWRRTEPKAGVSVNVRQLARLAYAESLFTLDAYRRNVFPMWGLDWRKIRSSALDATFNVYNVTRQELEVLPPARMSEDFLAACVSLPMWFPPVRIDGDTYIDPVYVTDANLEEAIDRGADEIWVIWTVSERGEWRPGFVAEYFQIIEAAANGTFRRVVDRVERNNAAVAAGLPGEFGRHIELHVLRAEVPLHYLINFSGDRQHEAVDRGVETARSWCAERKIPLADPLPQPLLETPVSLRFSEDMRGGVTLGVGEESVHLSVHLTIATDNVERFAGDPRHTASVTGQVRCPAFGGVRELTGGTFQLLVDDGDPTRKEMRYRLHFTDDQDKPLTLVGVKTVDSGNPLRMWSETTTLHTRVLRGHVPEGEEAIGEVTAEGVLRLGVPDFLRELTTFRVEGPSPAARAAGLARFGMLFLGKLWDVYARPVLHPGPV</sequence>
<dbReference type="Proteomes" id="UP000637788">
    <property type="component" value="Unassembled WGS sequence"/>
</dbReference>
<feature type="active site" description="Nucleophile" evidence="7">
    <location>
        <position position="52"/>
    </location>
</feature>
<evidence type="ECO:0000256" key="5">
    <source>
        <dbReference type="ARBA" id="ARBA00023002"/>
    </source>
</evidence>
<dbReference type="EMBL" id="BMPQ01000033">
    <property type="protein sequence ID" value="GGL06061.1"/>
    <property type="molecule type" value="Genomic_DNA"/>
</dbReference>
<evidence type="ECO:0000313" key="9">
    <source>
        <dbReference type="EMBL" id="GGL06061.1"/>
    </source>
</evidence>
<dbReference type="InterPro" id="IPR016035">
    <property type="entry name" value="Acyl_Trfase/lysoPLipase"/>
</dbReference>
<evidence type="ECO:0000256" key="3">
    <source>
        <dbReference type="ARBA" id="ARBA00022630"/>
    </source>
</evidence>
<dbReference type="PROSITE" id="PS51635">
    <property type="entry name" value="PNPLA"/>
    <property type="match status" value="1"/>
</dbReference>
<evidence type="ECO:0000256" key="7">
    <source>
        <dbReference type="PROSITE-ProRule" id="PRU01161"/>
    </source>
</evidence>
<feature type="active site" description="Proton acceptor" evidence="7">
    <location>
        <position position="174"/>
    </location>
</feature>
<proteinExistence type="inferred from homology"/>
<keyword evidence="7" id="KW-0378">Hydrolase</keyword>
<dbReference type="SUPFAM" id="SSF52151">
    <property type="entry name" value="FabD/lysophospholipase-like"/>
    <property type="match status" value="1"/>
</dbReference>
<keyword evidence="3" id="KW-0285">Flavoprotein</keyword>
<evidence type="ECO:0000256" key="1">
    <source>
        <dbReference type="ARBA" id="ARBA00001974"/>
    </source>
</evidence>
<keyword evidence="7" id="KW-0442">Lipid degradation</keyword>